<proteinExistence type="predicted"/>
<reference evidence="2" key="1">
    <citation type="submission" date="2022-10" db="EMBL/GenBank/DDBJ databases">
        <title>Genome assembly of Pristionchus species.</title>
        <authorList>
            <person name="Yoshida K."/>
            <person name="Sommer R.J."/>
        </authorList>
    </citation>
    <scope>NUCLEOTIDE SEQUENCE [LARGE SCALE GENOMIC DNA]</scope>
    <source>
        <strain evidence="2">RS5460</strain>
    </source>
</reference>
<protein>
    <submittedName>
        <fullName evidence="1">Uncharacterized protein</fullName>
    </submittedName>
</protein>
<sequence length="66" mass="7634">TTTRPPTVTTSEVCPHLTVHYTHQGVNLQNMLSITRKREKRWRSRVEGRFQSAESKVFVQGVEEHA</sequence>
<gene>
    <name evidence="1" type="ORF">PMAYCL1PPCAC_20777</name>
</gene>
<dbReference type="Proteomes" id="UP001328107">
    <property type="component" value="Unassembled WGS sequence"/>
</dbReference>
<feature type="non-terminal residue" evidence="1">
    <location>
        <position position="1"/>
    </location>
</feature>
<organism evidence="1 2">
    <name type="scientific">Pristionchus mayeri</name>
    <dbReference type="NCBI Taxonomy" id="1317129"/>
    <lineage>
        <taxon>Eukaryota</taxon>
        <taxon>Metazoa</taxon>
        <taxon>Ecdysozoa</taxon>
        <taxon>Nematoda</taxon>
        <taxon>Chromadorea</taxon>
        <taxon>Rhabditida</taxon>
        <taxon>Rhabditina</taxon>
        <taxon>Diplogasteromorpha</taxon>
        <taxon>Diplogasteroidea</taxon>
        <taxon>Neodiplogasteridae</taxon>
        <taxon>Pristionchus</taxon>
    </lineage>
</organism>
<name>A0AAN5CU26_9BILA</name>
<evidence type="ECO:0000313" key="2">
    <source>
        <dbReference type="Proteomes" id="UP001328107"/>
    </source>
</evidence>
<keyword evidence="2" id="KW-1185">Reference proteome</keyword>
<accession>A0AAN5CU26</accession>
<dbReference type="EMBL" id="BTRK01000004">
    <property type="protein sequence ID" value="GMR50582.1"/>
    <property type="molecule type" value="Genomic_DNA"/>
</dbReference>
<dbReference type="AlphaFoldDB" id="A0AAN5CU26"/>
<comment type="caution">
    <text evidence="1">The sequence shown here is derived from an EMBL/GenBank/DDBJ whole genome shotgun (WGS) entry which is preliminary data.</text>
</comment>
<evidence type="ECO:0000313" key="1">
    <source>
        <dbReference type="EMBL" id="GMR50582.1"/>
    </source>
</evidence>